<dbReference type="Pfam" id="PF00550">
    <property type="entry name" value="PP-binding"/>
    <property type="match status" value="1"/>
</dbReference>
<dbReference type="PROSITE" id="PS50075">
    <property type="entry name" value="CARRIER"/>
    <property type="match status" value="1"/>
</dbReference>
<dbReference type="Gene3D" id="1.10.1200.10">
    <property type="entry name" value="ACP-like"/>
    <property type="match status" value="1"/>
</dbReference>
<dbReference type="EMBL" id="WBZC01000040">
    <property type="protein sequence ID" value="KAB3533465.1"/>
    <property type="molecule type" value="Genomic_DNA"/>
</dbReference>
<feature type="domain" description="Carrier" evidence="3">
    <location>
        <begin position="1"/>
        <end position="87"/>
    </location>
</feature>
<protein>
    <submittedName>
        <fullName evidence="4">Acyl carrier protein</fullName>
    </submittedName>
</protein>
<evidence type="ECO:0000313" key="4">
    <source>
        <dbReference type="EMBL" id="KAB3533465.1"/>
    </source>
</evidence>
<gene>
    <name evidence="4" type="ORF">F8154_10715</name>
</gene>
<sequence length="92" mass="10365">MEDLKREVCEMILERLGFDDLTVNDVDFQAPLFAAQDKEGIGLGLDSVDTLEIVAGIRQNYSIRITENDMHIFKNIDTIVDFVDQKLSSNAS</sequence>
<evidence type="ECO:0000313" key="5">
    <source>
        <dbReference type="Proteomes" id="UP000432715"/>
    </source>
</evidence>
<dbReference type="InterPro" id="IPR009081">
    <property type="entry name" value="PP-bd_ACP"/>
</dbReference>
<dbReference type="AlphaFoldDB" id="A0A6I0F3H8"/>
<dbReference type="PROSITE" id="PS00012">
    <property type="entry name" value="PHOSPHOPANTETHEINE"/>
    <property type="match status" value="1"/>
</dbReference>
<accession>A0A6I0F3H8</accession>
<dbReference type="SUPFAM" id="SSF47336">
    <property type="entry name" value="ACP-like"/>
    <property type="match status" value="1"/>
</dbReference>
<dbReference type="RefSeq" id="WP_151861609.1">
    <property type="nucleotide sequence ID" value="NZ_WBZC01000040.1"/>
</dbReference>
<reference evidence="4 5" key="1">
    <citation type="submission" date="2019-10" db="EMBL/GenBank/DDBJ databases">
        <title>Alkaliphilus serpentinus sp. nov. and Alkaliphilus pronyensis sp. nov., two novel anaerobic alkaliphilic species isolated from the serpentinized-hosted hydrothermal field of the Prony Bay (New Caledonia).</title>
        <authorList>
            <person name="Postec A."/>
        </authorList>
    </citation>
    <scope>NUCLEOTIDE SEQUENCE [LARGE SCALE GENOMIC DNA]</scope>
    <source>
        <strain evidence="4 5">LacV</strain>
    </source>
</reference>
<evidence type="ECO:0000256" key="2">
    <source>
        <dbReference type="ARBA" id="ARBA00022553"/>
    </source>
</evidence>
<dbReference type="InterPro" id="IPR006162">
    <property type="entry name" value="Ppantetheine_attach_site"/>
</dbReference>
<keyword evidence="5" id="KW-1185">Reference proteome</keyword>
<organism evidence="4 5">
    <name type="scientific">Alkaliphilus pronyensis</name>
    <dbReference type="NCBI Taxonomy" id="1482732"/>
    <lineage>
        <taxon>Bacteria</taxon>
        <taxon>Bacillati</taxon>
        <taxon>Bacillota</taxon>
        <taxon>Clostridia</taxon>
        <taxon>Peptostreptococcales</taxon>
        <taxon>Natronincolaceae</taxon>
        <taxon>Alkaliphilus</taxon>
    </lineage>
</organism>
<dbReference type="OrthoDB" id="9803943at2"/>
<dbReference type="InterPro" id="IPR036736">
    <property type="entry name" value="ACP-like_sf"/>
</dbReference>
<dbReference type="Proteomes" id="UP000432715">
    <property type="component" value="Unassembled WGS sequence"/>
</dbReference>
<name>A0A6I0F3H8_9FIRM</name>
<comment type="caution">
    <text evidence="4">The sequence shown here is derived from an EMBL/GenBank/DDBJ whole genome shotgun (WGS) entry which is preliminary data.</text>
</comment>
<proteinExistence type="predicted"/>
<evidence type="ECO:0000256" key="1">
    <source>
        <dbReference type="ARBA" id="ARBA00022450"/>
    </source>
</evidence>
<evidence type="ECO:0000259" key="3">
    <source>
        <dbReference type="PROSITE" id="PS50075"/>
    </source>
</evidence>
<keyword evidence="2" id="KW-0597">Phosphoprotein</keyword>
<keyword evidence="1" id="KW-0596">Phosphopantetheine</keyword>